<feature type="coiled-coil region" evidence="1">
    <location>
        <begin position="324"/>
        <end position="369"/>
    </location>
</feature>
<comment type="caution">
    <text evidence="2">The sequence shown here is derived from an EMBL/GenBank/DDBJ whole genome shotgun (WGS) entry which is preliminary data.</text>
</comment>
<evidence type="ECO:0000256" key="1">
    <source>
        <dbReference type="SAM" id="Coils"/>
    </source>
</evidence>
<accession>A0A9D4ZFV4</accession>
<dbReference type="GO" id="GO:0005634">
    <property type="term" value="C:nucleus"/>
    <property type="evidence" value="ECO:0007669"/>
    <property type="project" value="TreeGrafter"/>
</dbReference>
<gene>
    <name evidence="2" type="ORF">GOP47_0013931</name>
</gene>
<evidence type="ECO:0000313" key="2">
    <source>
        <dbReference type="EMBL" id="KAI5071680.1"/>
    </source>
</evidence>
<dbReference type="Pfam" id="PF08524">
    <property type="entry name" value="rRNA_processing"/>
    <property type="match status" value="1"/>
</dbReference>
<dbReference type="Proteomes" id="UP000886520">
    <property type="component" value="Chromosome 13"/>
</dbReference>
<dbReference type="EMBL" id="JABFUD020000013">
    <property type="protein sequence ID" value="KAI5071680.1"/>
    <property type="molecule type" value="Genomic_DNA"/>
</dbReference>
<dbReference type="InterPro" id="IPR013730">
    <property type="entry name" value="Fyv7/TAP26"/>
</dbReference>
<dbReference type="AlphaFoldDB" id="A0A9D4ZFV4"/>
<dbReference type="OrthoDB" id="1928808at2759"/>
<proteinExistence type="predicted"/>
<reference evidence="2" key="1">
    <citation type="submission" date="2021-01" db="EMBL/GenBank/DDBJ databases">
        <title>Adiantum capillus-veneris genome.</title>
        <authorList>
            <person name="Fang Y."/>
            <person name="Liao Q."/>
        </authorList>
    </citation>
    <scope>NUCLEOTIDE SEQUENCE</scope>
    <source>
        <strain evidence="2">H3</strain>
        <tissue evidence="2">Leaf</tissue>
    </source>
</reference>
<sequence>MARLPSLSCMKESPLQALRLQRTSLWTQLGVEVSGIAESLADYLLSLFAPCSRLENVDQDIKGQSHVHHASKFHLQVWPTLASASVVLEEWVLHGKSPAPYASKFAIIRKLRGLKDAVNWGYVEIPPTPVVEVLLSTELEEHVTNRQLTPLATITTEFSLSTIDGEFPKHSHGKEHVDNIVVLLEQPQDDGLSRAADESPLDSLFKRIQQELQCYDLRQESRGGGLTLPAFVNAKSKPRFNLADLRKKDKEFEDAKTIKKYKKLVKGSPREEVRPIFEEFSGVLGAEGKATPVSKSNSNRFQGSHTALFVRKEGHGPNKGKNALEALRKDYVKKKEEEDRLKAERLEALKAKEEVRSKALQTRKNLKAKMFKRTNSGQPLMKHRLEHILDSIQQHQ</sequence>
<keyword evidence="3" id="KW-1185">Reference proteome</keyword>
<protein>
    <submittedName>
        <fullName evidence="2">Uncharacterized protein</fullName>
    </submittedName>
</protein>
<name>A0A9D4ZFV4_ADICA</name>
<dbReference type="PANTHER" id="PTHR15657:SF1">
    <property type="entry name" value="THYROID TRANSCRIPTION FACTOR 1-ASSOCIATED PROTEIN 26"/>
    <property type="match status" value="1"/>
</dbReference>
<evidence type="ECO:0000313" key="3">
    <source>
        <dbReference type="Proteomes" id="UP000886520"/>
    </source>
</evidence>
<organism evidence="2 3">
    <name type="scientific">Adiantum capillus-veneris</name>
    <name type="common">Maidenhair fern</name>
    <dbReference type="NCBI Taxonomy" id="13818"/>
    <lineage>
        <taxon>Eukaryota</taxon>
        <taxon>Viridiplantae</taxon>
        <taxon>Streptophyta</taxon>
        <taxon>Embryophyta</taxon>
        <taxon>Tracheophyta</taxon>
        <taxon>Polypodiopsida</taxon>
        <taxon>Polypodiidae</taxon>
        <taxon>Polypodiales</taxon>
        <taxon>Pteridineae</taxon>
        <taxon>Pteridaceae</taxon>
        <taxon>Vittarioideae</taxon>
        <taxon>Adiantum</taxon>
    </lineage>
</organism>
<keyword evidence="1" id="KW-0175">Coiled coil</keyword>
<dbReference type="PANTHER" id="PTHR15657">
    <property type="entry name" value="THYROID TRANSCRIPTION FACTOR 1-ASSOCIATED PROTEIN 26"/>
    <property type="match status" value="1"/>
</dbReference>